<keyword evidence="11 14" id="KW-0067">ATP-binding</keyword>
<evidence type="ECO:0000256" key="8">
    <source>
        <dbReference type="ARBA" id="ARBA00022679"/>
    </source>
</evidence>
<evidence type="ECO:0000256" key="15">
    <source>
        <dbReference type="RuleBase" id="RU003530"/>
    </source>
</evidence>
<proteinExistence type="inferred from homology"/>
<dbReference type="InterPro" id="IPR006083">
    <property type="entry name" value="PRK/URK"/>
</dbReference>
<dbReference type="AlphaFoldDB" id="A0A8I0KQG4"/>
<keyword evidence="18" id="KW-1185">Reference proteome</keyword>
<organism evidence="17 18">
    <name type="scientific">Nanchangia anserum</name>
    <dbReference type="NCBI Taxonomy" id="2692125"/>
    <lineage>
        <taxon>Bacteria</taxon>
        <taxon>Bacillati</taxon>
        <taxon>Actinomycetota</taxon>
        <taxon>Actinomycetes</taxon>
        <taxon>Actinomycetales</taxon>
        <taxon>Actinomycetaceae</taxon>
        <taxon>Nanchangia</taxon>
    </lineage>
</organism>
<dbReference type="NCBIfam" id="TIGR00554">
    <property type="entry name" value="panK_bact"/>
    <property type="match status" value="1"/>
</dbReference>
<dbReference type="GO" id="GO:0005524">
    <property type="term" value="F:ATP binding"/>
    <property type="evidence" value="ECO:0007669"/>
    <property type="project" value="UniProtKB-UniRule"/>
</dbReference>
<dbReference type="PIRSF" id="PIRSF000545">
    <property type="entry name" value="Pantothenate_kin"/>
    <property type="match status" value="1"/>
</dbReference>
<gene>
    <name evidence="14" type="primary">coaA</name>
    <name evidence="17" type="ORF">H8R10_06950</name>
</gene>
<evidence type="ECO:0000256" key="1">
    <source>
        <dbReference type="ARBA" id="ARBA00001206"/>
    </source>
</evidence>
<evidence type="ECO:0000313" key="18">
    <source>
        <dbReference type="Proteomes" id="UP000627538"/>
    </source>
</evidence>
<evidence type="ECO:0000256" key="4">
    <source>
        <dbReference type="ARBA" id="ARBA00006087"/>
    </source>
</evidence>
<dbReference type="PANTHER" id="PTHR10285">
    <property type="entry name" value="URIDINE KINASE"/>
    <property type="match status" value="1"/>
</dbReference>
<dbReference type="GO" id="GO:0004594">
    <property type="term" value="F:pantothenate kinase activity"/>
    <property type="evidence" value="ECO:0007669"/>
    <property type="project" value="UniProtKB-UniRule"/>
</dbReference>
<reference evidence="17 18" key="1">
    <citation type="submission" date="2020-08" db="EMBL/GenBank/DDBJ databases">
        <title>Winkia gen. nov., sp. nov., isolated from faeces of the Anser albifrons in China.</title>
        <authorList>
            <person name="Liu Q."/>
        </authorList>
    </citation>
    <scope>NUCLEOTIDE SEQUENCE [LARGE SCALE GENOMIC DNA]</scope>
    <source>
        <strain evidence="17 18">C62</strain>
    </source>
</reference>
<evidence type="ECO:0000256" key="14">
    <source>
        <dbReference type="HAMAP-Rule" id="MF_00215"/>
    </source>
</evidence>
<evidence type="ECO:0000256" key="3">
    <source>
        <dbReference type="ARBA" id="ARBA00005225"/>
    </source>
</evidence>
<comment type="pathway">
    <text evidence="3 14 15">Cofactor biosynthesis; coenzyme A biosynthesis; CoA from (R)-pantothenate: step 1/5.</text>
</comment>
<evidence type="ECO:0000256" key="7">
    <source>
        <dbReference type="ARBA" id="ARBA00022490"/>
    </source>
</evidence>
<evidence type="ECO:0000256" key="9">
    <source>
        <dbReference type="ARBA" id="ARBA00022741"/>
    </source>
</evidence>
<dbReference type="InterPro" id="IPR027417">
    <property type="entry name" value="P-loop_NTPase"/>
</dbReference>
<dbReference type="InterPro" id="IPR004566">
    <property type="entry name" value="PanK"/>
</dbReference>
<dbReference type="SUPFAM" id="SSF52540">
    <property type="entry name" value="P-loop containing nucleoside triphosphate hydrolases"/>
    <property type="match status" value="1"/>
</dbReference>
<sequence length="319" mass="36449">MPQRGDKHTGSFWEKYSRAEWARLAQSTPYPLTQADVTKLAALGDPIGPVEADQIYRPLAQLLQIHYTQHHDLARSRSRFLGRPRADALTPFVIGVAGSVAVGKSTTARLLQELLRRWPSTPRVELVTTDGFLYPNAELARRGIAHRKGFPESYDRRTFLRFLANIKSGVEVTHAPVYSHVIYDITDEVTTVRRPDIVIIEGLNVLQPARPHREASSALAVSDFFDFSIYVDARPADIEQWYVERFLRLKQTAFLERDSYFRRYADISDDIARDIAHNIWASINLPNLVDNIAPTRSRANLILRKGPDHHVHRILLRKI</sequence>
<keyword evidence="12 14" id="KW-0173">Coenzyme A biosynthesis</keyword>
<evidence type="ECO:0000256" key="5">
    <source>
        <dbReference type="ARBA" id="ARBA00012102"/>
    </source>
</evidence>
<dbReference type="EC" id="2.7.1.33" evidence="5 14"/>
<dbReference type="Proteomes" id="UP000627538">
    <property type="component" value="Unassembled WGS sequence"/>
</dbReference>
<name>A0A8I0KQG4_9ACTO</name>
<dbReference type="UniPathway" id="UPA00241">
    <property type="reaction ID" value="UER00352"/>
</dbReference>
<keyword evidence="9 14" id="KW-0547">Nucleotide-binding</keyword>
<comment type="caution">
    <text evidence="17">The sequence shown here is derived from an EMBL/GenBank/DDBJ whole genome shotgun (WGS) entry which is preliminary data.</text>
</comment>
<dbReference type="Pfam" id="PF00485">
    <property type="entry name" value="PRK"/>
    <property type="match status" value="1"/>
</dbReference>
<dbReference type="RefSeq" id="WP_191072071.1">
    <property type="nucleotide sequence ID" value="NZ_JACRUO010000002.1"/>
</dbReference>
<feature type="binding site" evidence="14">
    <location>
        <begin position="98"/>
        <end position="105"/>
    </location>
    <ligand>
        <name>ATP</name>
        <dbReference type="ChEBI" id="CHEBI:30616"/>
    </ligand>
</feature>
<protein>
    <recommendedName>
        <fullName evidence="6 14">Pantothenate kinase</fullName>
        <ecNumber evidence="5 14">2.7.1.33</ecNumber>
    </recommendedName>
    <alternativeName>
        <fullName evidence="13 14">Pantothenic acid kinase</fullName>
    </alternativeName>
</protein>
<dbReference type="GO" id="GO:0005737">
    <property type="term" value="C:cytoplasm"/>
    <property type="evidence" value="ECO:0007669"/>
    <property type="project" value="UniProtKB-SubCell"/>
</dbReference>
<evidence type="ECO:0000256" key="6">
    <source>
        <dbReference type="ARBA" id="ARBA00015080"/>
    </source>
</evidence>
<dbReference type="EMBL" id="JACRUO010000002">
    <property type="protein sequence ID" value="MBD3689960.1"/>
    <property type="molecule type" value="Genomic_DNA"/>
</dbReference>
<evidence type="ECO:0000256" key="12">
    <source>
        <dbReference type="ARBA" id="ARBA00022993"/>
    </source>
</evidence>
<comment type="similarity">
    <text evidence="4 14 15">Belongs to the prokaryotic pantothenate kinase family.</text>
</comment>
<dbReference type="GO" id="GO:0015937">
    <property type="term" value="P:coenzyme A biosynthetic process"/>
    <property type="evidence" value="ECO:0007669"/>
    <property type="project" value="UniProtKB-UniRule"/>
</dbReference>
<accession>A0A8I0KQG4</accession>
<evidence type="ECO:0000313" key="17">
    <source>
        <dbReference type="EMBL" id="MBD3689960.1"/>
    </source>
</evidence>
<keyword evidence="10 14" id="KW-0418">Kinase</keyword>
<comment type="catalytic activity">
    <reaction evidence="1 14 15">
        <text>(R)-pantothenate + ATP = (R)-4'-phosphopantothenate + ADP + H(+)</text>
        <dbReference type="Rhea" id="RHEA:16373"/>
        <dbReference type="ChEBI" id="CHEBI:10986"/>
        <dbReference type="ChEBI" id="CHEBI:15378"/>
        <dbReference type="ChEBI" id="CHEBI:29032"/>
        <dbReference type="ChEBI" id="CHEBI:30616"/>
        <dbReference type="ChEBI" id="CHEBI:456216"/>
        <dbReference type="EC" id="2.7.1.33"/>
    </reaction>
</comment>
<evidence type="ECO:0000256" key="2">
    <source>
        <dbReference type="ARBA" id="ARBA00004496"/>
    </source>
</evidence>
<keyword evidence="8 14" id="KW-0808">Transferase</keyword>
<dbReference type="HAMAP" id="MF_00215">
    <property type="entry name" value="Pantothen_kinase_1"/>
    <property type="match status" value="1"/>
</dbReference>
<comment type="subcellular location">
    <subcellularLocation>
        <location evidence="2 14 15">Cytoplasm</location>
    </subcellularLocation>
</comment>
<feature type="domain" description="Phosphoribulokinase/uridine kinase" evidence="16">
    <location>
        <begin position="93"/>
        <end position="234"/>
    </location>
</feature>
<evidence type="ECO:0000256" key="11">
    <source>
        <dbReference type="ARBA" id="ARBA00022840"/>
    </source>
</evidence>
<evidence type="ECO:0000259" key="16">
    <source>
        <dbReference type="Pfam" id="PF00485"/>
    </source>
</evidence>
<evidence type="ECO:0000256" key="10">
    <source>
        <dbReference type="ARBA" id="ARBA00022777"/>
    </source>
</evidence>
<dbReference type="Gene3D" id="3.40.50.300">
    <property type="entry name" value="P-loop containing nucleotide triphosphate hydrolases"/>
    <property type="match status" value="1"/>
</dbReference>
<keyword evidence="7 14" id="KW-0963">Cytoplasm</keyword>
<dbReference type="CDD" id="cd02025">
    <property type="entry name" value="PanK"/>
    <property type="match status" value="1"/>
</dbReference>
<evidence type="ECO:0000256" key="13">
    <source>
        <dbReference type="ARBA" id="ARBA00032866"/>
    </source>
</evidence>